<proteinExistence type="inferred from homology"/>
<dbReference type="GO" id="GO:0005886">
    <property type="term" value="C:plasma membrane"/>
    <property type="evidence" value="ECO:0007669"/>
    <property type="project" value="UniProtKB-SubCell"/>
</dbReference>
<dbReference type="AlphaFoldDB" id="A0A7V7UAX0"/>
<reference evidence="9 10" key="2">
    <citation type="submission" date="2020-02" db="EMBL/GenBank/DDBJ databases">
        <title>Candidatus Galacturonibacter soehngenii shows hetero-acetogenic catabolism of galacturonic acid but lacks a canonical carbon monoxide dehydrogenase/acetyl-CoA synthase complex.</title>
        <authorList>
            <person name="Diender M."/>
            <person name="Stouten G.R."/>
            <person name="Petersen J.F."/>
            <person name="Nielsen P.H."/>
            <person name="Dueholm M.S."/>
            <person name="Pronk J.T."/>
            <person name="Van Loosdrecht M.C.M."/>
        </authorList>
    </citation>
    <scope>NUCLEOTIDE SEQUENCE [LARGE SCALE GENOMIC DNA]</scope>
    <source>
        <strain evidence="9">GalUA</strain>
    </source>
</reference>
<evidence type="ECO:0000256" key="2">
    <source>
        <dbReference type="ARBA" id="ARBA00022475"/>
    </source>
</evidence>
<dbReference type="GO" id="GO:0015744">
    <property type="term" value="P:succinate transport"/>
    <property type="evidence" value="ECO:0007669"/>
    <property type="project" value="TreeGrafter"/>
</dbReference>
<gene>
    <name evidence="9" type="ORF">F7O84_16055</name>
</gene>
<dbReference type="PANTHER" id="PTHR34390:SF2">
    <property type="entry name" value="SUCCINATE TRANSPORTER SUBUNIT YJJP-RELATED"/>
    <property type="match status" value="1"/>
</dbReference>
<keyword evidence="5 7" id="KW-0472">Membrane</keyword>
<keyword evidence="3 7" id="KW-0812">Transmembrane</keyword>
<keyword evidence="2" id="KW-1003">Cell membrane</keyword>
<dbReference type="Proteomes" id="UP000461768">
    <property type="component" value="Unassembled WGS sequence"/>
</dbReference>
<feature type="transmembrane region" description="Helical" evidence="7">
    <location>
        <begin position="126"/>
        <end position="157"/>
    </location>
</feature>
<keyword evidence="4 7" id="KW-1133">Transmembrane helix</keyword>
<feature type="transmembrane region" description="Helical" evidence="7">
    <location>
        <begin position="195"/>
        <end position="214"/>
    </location>
</feature>
<organism evidence="9 10">
    <name type="scientific">Candidatus Galacturonatibacter soehngenii</name>
    <dbReference type="NCBI Taxonomy" id="2307010"/>
    <lineage>
        <taxon>Bacteria</taxon>
        <taxon>Bacillati</taxon>
        <taxon>Bacillota</taxon>
        <taxon>Clostridia</taxon>
        <taxon>Lachnospirales</taxon>
        <taxon>Lachnospiraceae</taxon>
        <taxon>Candidatus Galacturonatibacter</taxon>
    </lineage>
</organism>
<protein>
    <submittedName>
        <fullName evidence="9">Threonine/serine exporter family protein</fullName>
    </submittedName>
</protein>
<evidence type="ECO:0000256" key="7">
    <source>
        <dbReference type="SAM" id="Phobius"/>
    </source>
</evidence>
<dbReference type="RefSeq" id="WP_151147579.1">
    <property type="nucleotide sequence ID" value="NZ_WAGX01000007.1"/>
</dbReference>
<dbReference type="Pfam" id="PF06738">
    <property type="entry name" value="ThrE"/>
    <property type="match status" value="1"/>
</dbReference>
<feature type="transmembrane region" description="Helical" evidence="7">
    <location>
        <begin position="226"/>
        <end position="251"/>
    </location>
</feature>
<evidence type="ECO:0000256" key="3">
    <source>
        <dbReference type="ARBA" id="ARBA00022692"/>
    </source>
</evidence>
<dbReference type="OrthoDB" id="9813917at2"/>
<accession>A0A7V7UAX0</accession>
<dbReference type="EMBL" id="WAGX01000007">
    <property type="protein sequence ID" value="KAB1435888.1"/>
    <property type="molecule type" value="Genomic_DNA"/>
</dbReference>
<evidence type="ECO:0000256" key="1">
    <source>
        <dbReference type="ARBA" id="ARBA00004651"/>
    </source>
</evidence>
<name>A0A7V7UAX0_9FIRM</name>
<evidence type="ECO:0000256" key="5">
    <source>
        <dbReference type="ARBA" id="ARBA00023136"/>
    </source>
</evidence>
<sequence>MDKDEKNLEKVAMLAGEILLTSGAEIFRVEETIQYILSSFGKEAEAMVFSTGIFIHIKGEAIQAKTMVKRVSERTTNLHRIYQVNMVSRQLCNGELDLLQANEQLEHIRKVHQYSNLKKEVSYISVALFFCVLLKGSFLECISAGVVGGILGMVILLSNRLRLNSFCINVLGAFTIGITALIISNYIVPQISSDLLIISAIMPLLPGVTFTTAVRDILNGDYSSGVARMVEAVVTALAVAVGVGTGIALFARIL</sequence>
<comment type="caution">
    <text evidence="9">The sequence shown here is derived from an EMBL/GenBank/DDBJ whole genome shotgun (WGS) entry which is preliminary data.</text>
</comment>
<evidence type="ECO:0000313" key="10">
    <source>
        <dbReference type="Proteomes" id="UP000461768"/>
    </source>
</evidence>
<reference evidence="9 10" key="1">
    <citation type="submission" date="2019-09" db="EMBL/GenBank/DDBJ databases">
        <authorList>
            <person name="Valk L.C."/>
        </authorList>
    </citation>
    <scope>NUCLEOTIDE SEQUENCE [LARGE SCALE GENOMIC DNA]</scope>
    <source>
        <strain evidence="9">GalUA</strain>
    </source>
</reference>
<feature type="domain" description="Threonine/serine exporter-like N-terminal" evidence="8">
    <location>
        <begin position="11"/>
        <end position="249"/>
    </location>
</feature>
<evidence type="ECO:0000313" key="9">
    <source>
        <dbReference type="EMBL" id="KAB1435888.1"/>
    </source>
</evidence>
<evidence type="ECO:0000259" key="8">
    <source>
        <dbReference type="Pfam" id="PF06738"/>
    </source>
</evidence>
<dbReference type="PANTHER" id="PTHR34390">
    <property type="entry name" value="UPF0442 PROTEIN YJJB-RELATED"/>
    <property type="match status" value="1"/>
</dbReference>
<dbReference type="InterPro" id="IPR010619">
    <property type="entry name" value="ThrE-like_N"/>
</dbReference>
<dbReference type="GO" id="GO:0022857">
    <property type="term" value="F:transmembrane transporter activity"/>
    <property type="evidence" value="ECO:0007669"/>
    <property type="project" value="InterPro"/>
</dbReference>
<evidence type="ECO:0000256" key="4">
    <source>
        <dbReference type="ARBA" id="ARBA00022989"/>
    </source>
</evidence>
<evidence type="ECO:0000256" key="6">
    <source>
        <dbReference type="ARBA" id="ARBA00034125"/>
    </source>
</evidence>
<feature type="transmembrane region" description="Helical" evidence="7">
    <location>
        <begin position="163"/>
        <end position="183"/>
    </location>
</feature>
<dbReference type="InterPro" id="IPR050539">
    <property type="entry name" value="ThrE_Dicarb/AminoAcid_Exp"/>
</dbReference>
<keyword evidence="10" id="KW-1185">Reference proteome</keyword>
<comment type="similarity">
    <text evidence="6">Belongs to the ThrE exporter (TC 2.A.79) family.</text>
</comment>
<comment type="subcellular location">
    <subcellularLocation>
        <location evidence="1">Cell membrane</location>
        <topology evidence="1">Multi-pass membrane protein</topology>
    </subcellularLocation>
</comment>